<dbReference type="PANTHER" id="PTHR34183:SF8">
    <property type="entry name" value="ENDOLYTIC PEPTIDOGLYCAN TRANSGLYCOSYLASE RLPA-RELATED"/>
    <property type="match status" value="1"/>
</dbReference>
<protein>
    <submittedName>
        <fullName evidence="3">Rare lipoprotein A</fullName>
    </submittedName>
</protein>
<feature type="chain" id="PRO_5039445514" evidence="1">
    <location>
        <begin position="24"/>
        <end position="129"/>
    </location>
</feature>
<keyword evidence="1" id="KW-0732">Signal</keyword>
<evidence type="ECO:0000256" key="1">
    <source>
        <dbReference type="SAM" id="SignalP"/>
    </source>
</evidence>
<dbReference type="Gene3D" id="2.40.40.10">
    <property type="entry name" value="RlpA-like domain"/>
    <property type="match status" value="1"/>
</dbReference>
<feature type="domain" description="RlpA-like protein double-psi beta-barrel" evidence="2">
    <location>
        <begin position="35"/>
        <end position="125"/>
    </location>
</feature>
<evidence type="ECO:0000259" key="2">
    <source>
        <dbReference type="Pfam" id="PF03330"/>
    </source>
</evidence>
<dbReference type="CDD" id="cd22268">
    <property type="entry name" value="DPBB_RlpA-like"/>
    <property type="match status" value="1"/>
</dbReference>
<sequence>MPRRLFPLLAATTLLLAGPGVAAADPSGPPVLDCKASWYGVEGQPDRMTAYGERFDRLAMTTGARDWGHNTLLRVTWTGTGKSVEVRVNDFSPNAEAHPERCVNLTWAAFGALAPQSAGVLPVRVERLN</sequence>
<feature type="signal peptide" evidence="1">
    <location>
        <begin position="1"/>
        <end position="23"/>
    </location>
</feature>
<keyword evidence="4" id="KW-1185">Reference proteome</keyword>
<proteinExistence type="predicted"/>
<keyword evidence="3" id="KW-0449">Lipoprotein</keyword>
<evidence type="ECO:0000313" key="4">
    <source>
        <dbReference type="Proteomes" id="UP000533598"/>
    </source>
</evidence>
<gene>
    <name evidence="3" type="ORF">HNR67_007117</name>
</gene>
<accession>A0A7W7CGY4</accession>
<dbReference type="AlphaFoldDB" id="A0A7W7CGY4"/>
<dbReference type="Proteomes" id="UP000533598">
    <property type="component" value="Unassembled WGS sequence"/>
</dbReference>
<dbReference type="Pfam" id="PF03330">
    <property type="entry name" value="DPBB_1"/>
    <property type="match status" value="1"/>
</dbReference>
<evidence type="ECO:0000313" key="3">
    <source>
        <dbReference type="EMBL" id="MBB4680999.1"/>
    </source>
</evidence>
<reference evidence="3 4" key="1">
    <citation type="submission" date="2020-08" db="EMBL/GenBank/DDBJ databases">
        <title>Sequencing the genomes of 1000 actinobacteria strains.</title>
        <authorList>
            <person name="Klenk H.-P."/>
        </authorList>
    </citation>
    <scope>NUCLEOTIDE SEQUENCE [LARGE SCALE GENOMIC DNA]</scope>
    <source>
        <strain evidence="3 4">DSM 44230</strain>
    </source>
</reference>
<dbReference type="InterPro" id="IPR036908">
    <property type="entry name" value="RlpA-like_sf"/>
</dbReference>
<dbReference type="RefSeq" id="WP_185007218.1">
    <property type="nucleotide sequence ID" value="NZ_BAAAUI010000039.1"/>
</dbReference>
<organism evidence="3 4">
    <name type="scientific">Crossiella cryophila</name>
    <dbReference type="NCBI Taxonomy" id="43355"/>
    <lineage>
        <taxon>Bacteria</taxon>
        <taxon>Bacillati</taxon>
        <taxon>Actinomycetota</taxon>
        <taxon>Actinomycetes</taxon>
        <taxon>Pseudonocardiales</taxon>
        <taxon>Pseudonocardiaceae</taxon>
        <taxon>Crossiella</taxon>
    </lineage>
</organism>
<dbReference type="SUPFAM" id="SSF50685">
    <property type="entry name" value="Barwin-like endoglucanases"/>
    <property type="match status" value="1"/>
</dbReference>
<dbReference type="InterPro" id="IPR009009">
    <property type="entry name" value="RlpA-like_DPBB"/>
</dbReference>
<dbReference type="PANTHER" id="PTHR34183">
    <property type="entry name" value="ENDOLYTIC PEPTIDOGLYCAN TRANSGLYCOSYLASE RLPA"/>
    <property type="match status" value="1"/>
</dbReference>
<dbReference type="EMBL" id="JACHMH010000001">
    <property type="protein sequence ID" value="MBB4680999.1"/>
    <property type="molecule type" value="Genomic_DNA"/>
</dbReference>
<name>A0A7W7CGY4_9PSEU</name>
<comment type="caution">
    <text evidence="3">The sequence shown here is derived from an EMBL/GenBank/DDBJ whole genome shotgun (WGS) entry which is preliminary data.</text>
</comment>